<dbReference type="EMBL" id="CP009552">
    <property type="protein sequence ID" value="AIY89579.1"/>
    <property type="molecule type" value="Genomic_DNA"/>
</dbReference>
<dbReference type="GeneID" id="24797130"/>
<gene>
    <name evidence="3" type="ORF">GACE_0526</name>
</gene>
<feature type="domain" description="Hydantoinase A/oxoprolinase" evidence="1">
    <location>
        <begin position="165"/>
        <end position="337"/>
    </location>
</feature>
<name>A0A0A7GC25_GEOAI</name>
<feature type="domain" description="Hydantoinase/oxoprolinase N-terminal" evidence="2">
    <location>
        <begin position="3"/>
        <end position="64"/>
    </location>
</feature>
<dbReference type="InterPro" id="IPR045079">
    <property type="entry name" value="Oxoprolinase-like"/>
</dbReference>
<dbReference type="GO" id="GO:0017168">
    <property type="term" value="F:5-oxoprolinase (ATP-hydrolyzing) activity"/>
    <property type="evidence" value="ECO:0007669"/>
    <property type="project" value="TreeGrafter"/>
</dbReference>
<dbReference type="STRING" id="565033.GACE_0526"/>
<dbReference type="SUPFAM" id="SSF53067">
    <property type="entry name" value="Actin-like ATPase domain"/>
    <property type="match status" value="1"/>
</dbReference>
<dbReference type="Pfam" id="PF05378">
    <property type="entry name" value="Hydant_A_N"/>
    <property type="match status" value="2"/>
</dbReference>
<dbReference type="InterPro" id="IPR008040">
    <property type="entry name" value="Hydant_A_N"/>
</dbReference>
<sequence>MIVGIDVGGTNTDVAFLSENQVKTFKFPNEYGVENILDRISREVDIKRSRLIISTSVPLNALTSEFDRIKVLSLVFPGPGLDYSRYGIVLRGYVNHRGIYVEEIDEDEIVKALESGEYDALAISSKFSIRNPVIEHKVSEVARRFIDGDRIALSHHVGLINFPLRINTTILNAKIAEKVKKLTESVKEIKEEFFYYKGDGGIIPWQIALRNPLELYNSSPAAVAYGAYFLTGIKDALVIDIGGTTTDFVLLKEGAPEVEEKVEINGMRTHVRCVRSLSLPYGGDSLYSGSLMPYRDGKSVAFGGDAPTLTDLLNALGAEIGSFQRSREKVGREEAEREVEKYVNSVAEVVRNYPAKTIIGTGYLAQHLVPRIAEAAGKRYTIPEHYGSANAVGVAVSRISLTLYARFDTERRLAIFNGEVDQEQFESISGHPDDEELVELAIERAKELALKYGANERDLADIDVMYFNSFNIVKGGIKRGKIVDVIVQIKPGLCCDVL</sequence>
<dbReference type="Pfam" id="PF01968">
    <property type="entry name" value="Hydantoinase_A"/>
    <property type="match status" value="1"/>
</dbReference>
<dbReference type="InterPro" id="IPR002821">
    <property type="entry name" value="Hydantoinase_A"/>
</dbReference>
<accession>A0A0A7GC25</accession>
<dbReference type="Proteomes" id="UP000030624">
    <property type="component" value="Chromosome"/>
</dbReference>
<dbReference type="GO" id="GO:0006749">
    <property type="term" value="P:glutathione metabolic process"/>
    <property type="evidence" value="ECO:0007669"/>
    <property type="project" value="TreeGrafter"/>
</dbReference>
<dbReference type="KEGG" id="gac:GACE_0526"/>
<dbReference type="RefSeq" id="WP_048090936.1">
    <property type="nucleotide sequence ID" value="NZ_CP009552.1"/>
</dbReference>
<dbReference type="HOGENOM" id="CLU_014140_2_0_2"/>
<organism evidence="3 4">
    <name type="scientific">Geoglobus acetivorans</name>
    <dbReference type="NCBI Taxonomy" id="565033"/>
    <lineage>
        <taxon>Archaea</taxon>
        <taxon>Methanobacteriati</taxon>
        <taxon>Methanobacteriota</taxon>
        <taxon>Archaeoglobi</taxon>
        <taxon>Archaeoglobales</taxon>
        <taxon>Archaeoglobaceae</taxon>
        <taxon>Geoglobus</taxon>
    </lineage>
</organism>
<dbReference type="AlphaFoldDB" id="A0A0A7GC25"/>
<proteinExistence type="predicted"/>
<evidence type="ECO:0000259" key="2">
    <source>
        <dbReference type="Pfam" id="PF05378"/>
    </source>
</evidence>
<reference evidence="3 4" key="1">
    <citation type="journal article" date="2015" name="Appl. Environ. Microbiol.">
        <title>The Geoglobus acetivorans genome: Fe(III) reduction, acetate utilization, autotrophic growth, and degradation of aromatic compounds in a hyperthermophilic archaeon.</title>
        <authorList>
            <person name="Mardanov A.V."/>
            <person name="Slododkina G.B."/>
            <person name="Slobodkin A.I."/>
            <person name="Beletsky A.V."/>
            <person name="Gavrilov S.N."/>
            <person name="Kublanov I.V."/>
            <person name="Bonch-Osmolovskaya E.A."/>
            <person name="Skryabin K.G."/>
            <person name="Ravin N.V."/>
        </authorList>
    </citation>
    <scope>NUCLEOTIDE SEQUENCE [LARGE SCALE GENOMIC DNA]</scope>
    <source>
        <strain evidence="3 4">SBH6</strain>
    </source>
</reference>
<protein>
    <submittedName>
        <fullName evidence="3">N-methylhydantoinase (ATP-hydrolyzing)</fullName>
    </submittedName>
</protein>
<dbReference type="eggNOG" id="arCOG01513">
    <property type="taxonomic scope" value="Archaea"/>
</dbReference>
<dbReference type="Gene3D" id="3.30.420.150">
    <property type="entry name" value="Exopolyphosphatase. Domain 2"/>
    <property type="match status" value="1"/>
</dbReference>
<feature type="domain" description="Hydantoinase/oxoprolinase N-terminal" evidence="2">
    <location>
        <begin position="89"/>
        <end position="144"/>
    </location>
</feature>
<dbReference type="InterPro" id="IPR043129">
    <property type="entry name" value="ATPase_NBD"/>
</dbReference>
<dbReference type="PANTHER" id="PTHR11365">
    <property type="entry name" value="5-OXOPROLINASE RELATED"/>
    <property type="match status" value="1"/>
</dbReference>
<dbReference type="PANTHER" id="PTHR11365:SF2">
    <property type="entry name" value="5-OXOPROLINASE"/>
    <property type="match status" value="1"/>
</dbReference>
<dbReference type="GO" id="GO:0005829">
    <property type="term" value="C:cytosol"/>
    <property type="evidence" value="ECO:0007669"/>
    <property type="project" value="TreeGrafter"/>
</dbReference>
<evidence type="ECO:0000313" key="3">
    <source>
        <dbReference type="EMBL" id="AIY89579.1"/>
    </source>
</evidence>
<evidence type="ECO:0000313" key="4">
    <source>
        <dbReference type="Proteomes" id="UP000030624"/>
    </source>
</evidence>
<evidence type="ECO:0000259" key="1">
    <source>
        <dbReference type="Pfam" id="PF01968"/>
    </source>
</evidence>